<organism evidence="5 6">
    <name type="scientific">Sphingobium cyanobacteriorum</name>
    <dbReference type="NCBI Taxonomy" id="3063954"/>
    <lineage>
        <taxon>Bacteria</taxon>
        <taxon>Pseudomonadati</taxon>
        <taxon>Pseudomonadota</taxon>
        <taxon>Alphaproteobacteria</taxon>
        <taxon>Sphingomonadales</taxon>
        <taxon>Sphingomonadaceae</taxon>
        <taxon>Sphingobium</taxon>
    </lineage>
</organism>
<proteinExistence type="inferred from homology"/>
<dbReference type="SUPFAM" id="SSF56349">
    <property type="entry name" value="DNA breaking-rejoining enzymes"/>
    <property type="match status" value="1"/>
</dbReference>
<dbReference type="Proteomes" id="UP001176471">
    <property type="component" value="Unassembled WGS sequence"/>
</dbReference>
<keyword evidence="3" id="KW-0233">DNA recombination</keyword>
<evidence type="ECO:0000313" key="6">
    <source>
        <dbReference type="Proteomes" id="UP001176471"/>
    </source>
</evidence>
<comment type="similarity">
    <text evidence="1">Belongs to the 'phage' integrase family.</text>
</comment>
<keyword evidence="6" id="KW-1185">Reference proteome</keyword>
<name>A0ABT8ZGY5_9SPHN</name>
<accession>A0ABT8ZGY5</accession>
<evidence type="ECO:0000259" key="4">
    <source>
        <dbReference type="PROSITE" id="PS51898"/>
    </source>
</evidence>
<reference evidence="5" key="1">
    <citation type="submission" date="2023-07" db="EMBL/GenBank/DDBJ databases">
        <title>Bacterial whole genome sequence for Sphingobium sp. HBC34.</title>
        <authorList>
            <person name="Le V."/>
            <person name="Ko S.-R."/>
            <person name="Ahn C.-Y."/>
            <person name="Oh H.-M."/>
        </authorList>
    </citation>
    <scope>NUCLEOTIDE SEQUENCE</scope>
    <source>
        <strain evidence="5">HBC34</strain>
    </source>
</reference>
<dbReference type="PANTHER" id="PTHR30629">
    <property type="entry name" value="PROPHAGE INTEGRASE"/>
    <property type="match status" value="1"/>
</dbReference>
<dbReference type="Pfam" id="PF00589">
    <property type="entry name" value="Phage_integrase"/>
    <property type="match status" value="1"/>
</dbReference>
<evidence type="ECO:0000256" key="1">
    <source>
        <dbReference type="ARBA" id="ARBA00008857"/>
    </source>
</evidence>
<evidence type="ECO:0000256" key="3">
    <source>
        <dbReference type="ARBA" id="ARBA00023172"/>
    </source>
</evidence>
<sequence>MTACEASANKQLRHIIPLLLLTGARVSELLHAQWEHVDIVRRVWLIPMSKTGKARHVPLSQPAIDVLKAVPRFDHCPYVLPNPETKLPYVTVKHSWQTARKEAVLPDLRIHDLRHSAASFMINAGIDLFAVGRVLGHADHKSTMRYSHLANDTLLVAVEAGAKKMRGSPSLC</sequence>
<dbReference type="InterPro" id="IPR013762">
    <property type="entry name" value="Integrase-like_cat_sf"/>
</dbReference>
<feature type="domain" description="Tyr recombinase" evidence="4">
    <location>
        <begin position="1"/>
        <end position="159"/>
    </location>
</feature>
<dbReference type="RefSeq" id="WP_304534211.1">
    <property type="nucleotide sequence ID" value="NZ_JAUQOM010000001.1"/>
</dbReference>
<dbReference type="PROSITE" id="PS51898">
    <property type="entry name" value="TYR_RECOMBINASE"/>
    <property type="match status" value="1"/>
</dbReference>
<gene>
    <name evidence="5" type="ORF">Q4610_01305</name>
</gene>
<dbReference type="EMBL" id="JAUQOM010000001">
    <property type="protein sequence ID" value="MDO7833671.1"/>
    <property type="molecule type" value="Genomic_DNA"/>
</dbReference>
<protein>
    <submittedName>
        <fullName evidence="5">Site-specific integrase</fullName>
    </submittedName>
</protein>
<dbReference type="InterPro" id="IPR050808">
    <property type="entry name" value="Phage_Integrase"/>
</dbReference>
<dbReference type="InterPro" id="IPR011010">
    <property type="entry name" value="DNA_brk_join_enz"/>
</dbReference>
<comment type="caution">
    <text evidence="5">The sequence shown here is derived from an EMBL/GenBank/DDBJ whole genome shotgun (WGS) entry which is preliminary data.</text>
</comment>
<dbReference type="InterPro" id="IPR002104">
    <property type="entry name" value="Integrase_catalytic"/>
</dbReference>
<dbReference type="PANTHER" id="PTHR30629:SF2">
    <property type="entry name" value="PROPHAGE INTEGRASE INTS-RELATED"/>
    <property type="match status" value="1"/>
</dbReference>
<evidence type="ECO:0000256" key="2">
    <source>
        <dbReference type="ARBA" id="ARBA00022908"/>
    </source>
</evidence>
<evidence type="ECO:0000313" key="5">
    <source>
        <dbReference type="EMBL" id="MDO7833671.1"/>
    </source>
</evidence>
<dbReference type="CDD" id="cd00796">
    <property type="entry name" value="INT_Rci_Hp1_C"/>
    <property type="match status" value="1"/>
</dbReference>
<dbReference type="Gene3D" id="1.10.443.10">
    <property type="entry name" value="Intergrase catalytic core"/>
    <property type="match status" value="1"/>
</dbReference>
<keyword evidence="2" id="KW-0229">DNA integration</keyword>